<dbReference type="InterPro" id="IPR029062">
    <property type="entry name" value="Class_I_gatase-like"/>
</dbReference>
<dbReference type="Proteomes" id="UP000198706">
    <property type="component" value="Unassembled WGS sequence"/>
</dbReference>
<dbReference type="RefSeq" id="WP_084339150.1">
    <property type="nucleotide sequence ID" value="NZ_FNFD01000023.1"/>
</dbReference>
<keyword evidence="3" id="KW-1185">Reference proteome</keyword>
<dbReference type="SUPFAM" id="SSF52317">
    <property type="entry name" value="Class I glutamine amidotransferase-like"/>
    <property type="match status" value="1"/>
</dbReference>
<accession>A0A1G9KY06</accession>
<proteinExistence type="predicted"/>
<dbReference type="GO" id="GO:0005829">
    <property type="term" value="C:cytosol"/>
    <property type="evidence" value="ECO:0007669"/>
    <property type="project" value="TreeGrafter"/>
</dbReference>
<evidence type="ECO:0000313" key="3">
    <source>
        <dbReference type="Proteomes" id="UP000198706"/>
    </source>
</evidence>
<dbReference type="CDD" id="cd01741">
    <property type="entry name" value="GATase1_1"/>
    <property type="match status" value="1"/>
</dbReference>
<dbReference type="EMBL" id="FNFD01000023">
    <property type="protein sequence ID" value="SDL54582.1"/>
    <property type="molecule type" value="Genomic_DNA"/>
</dbReference>
<dbReference type="InterPro" id="IPR044992">
    <property type="entry name" value="ChyE-like"/>
</dbReference>
<protein>
    <submittedName>
        <fullName evidence="2">GMP synthase-Glutamine amidotransferase</fullName>
    </submittedName>
</protein>
<dbReference type="Gene3D" id="3.40.50.880">
    <property type="match status" value="1"/>
</dbReference>
<dbReference type="GO" id="GO:0016740">
    <property type="term" value="F:transferase activity"/>
    <property type="evidence" value="ECO:0007669"/>
    <property type="project" value="UniProtKB-KW"/>
</dbReference>
<dbReference type="PANTHER" id="PTHR42695">
    <property type="entry name" value="GLUTAMINE AMIDOTRANSFERASE YLR126C-RELATED"/>
    <property type="match status" value="1"/>
</dbReference>
<organism evidence="2 3">
    <name type="scientific">Pseudomonas indica</name>
    <dbReference type="NCBI Taxonomy" id="137658"/>
    <lineage>
        <taxon>Bacteria</taxon>
        <taxon>Pseudomonadati</taxon>
        <taxon>Pseudomonadota</taxon>
        <taxon>Gammaproteobacteria</taxon>
        <taxon>Pseudomonadales</taxon>
        <taxon>Pseudomonadaceae</taxon>
        <taxon>Pseudomonas</taxon>
    </lineage>
</organism>
<evidence type="ECO:0000313" key="2">
    <source>
        <dbReference type="EMBL" id="SDL54582.1"/>
    </source>
</evidence>
<dbReference type="InterPro" id="IPR017926">
    <property type="entry name" value="GATASE"/>
</dbReference>
<dbReference type="PROSITE" id="PS51273">
    <property type="entry name" value="GATASE_TYPE_1"/>
    <property type="match status" value="1"/>
</dbReference>
<feature type="domain" description="Glutamine amidotransferase" evidence="1">
    <location>
        <begin position="22"/>
        <end position="178"/>
    </location>
</feature>
<dbReference type="Pfam" id="PF00117">
    <property type="entry name" value="GATase"/>
    <property type="match status" value="1"/>
</dbReference>
<keyword evidence="2" id="KW-0808">Transferase</keyword>
<keyword evidence="2" id="KW-0315">Glutamine amidotransferase</keyword>
<dbReference type="STRING" id="137658.SAMN05216186_12362"/>
<sequence>MTDILIVTHVDYCPPGHLARVLDVQQRAFTVVRADLGELEAVDLDRPKAVAVMGGPMSVNDPLPWIGAEIAALRHFIRRDIPVIGHCLGGQLLAKALGASVHRMPYTEIGWQPLSRRDLPERSPWLAHAPEEFPVFQWHSDTFGLPEGARWLLSSPWCPNQGFSWGDKVLALQGHPELDEELVRLWTTDWAHLLDETQPSQQGRPYMLQDLESRVAAQLRVAEGIYRHWLGLAFGD</sequence>
<dbReference type="AlphaFoldDB" id="A0A1G9KY06"/>
<name>A0A1G9KY06_9PSED</name>
<gene>
    <name evidence="2" type="ORF">SAMN05216186_12362</name>
</gene>
<dbReference type="PANTHER" id="PTHR42695:SF5">
    <property type="entry name" value="GLUTAMINE AMIDOTRANSFERASE YLR126C-RELATED"/>
    <property type="match status" value="1"/>
</dbReference>
<evidence type="ECO:0000259" key="1">
    <source>
        <dbReference type="Pfam" id="PF00117"/>
    </source>
</evidence>
<reference evidence="2 3" key="1">
    <citation type="submission" date="2016-10" db="EMBL/GenBank/DDBJ databases">
        <authorList>
            <person name="de Groot N.N."/>
        </authorList>
    </citation>
    <scope>NUCLEOTIDE SEQUENCE [LARGE SCALE GENOMIC DNA]</scope>
    <source>
        <strain evidence="2 3">JCM 21544</strain>
    </source>
</reference>